<dbReference type="STRING" id="108015.GA0061099_104110"/>
<dbReference type="Pfam" id="PF06988">
    <property type="entry name" value="NifT"/>
    <property type="match status" value="1"/>
</dbReference>
<protein>
    <submittedName>
        <fullName evidence="1">Nitrogen fixation protein FixU</fullName>
    </submittedName>
</protein>
<organism evidence="1 2">
    <name type="scientific">Bradyrhizobium yuanmingense</name>
    <dbReference type="NCBI Taxonomy" id="108015"/>
    <lineage>
        <taxon>Bacteria</taxon>
        <taxon>Pseudomonadati</taxon>
        <taxon>Pseudomonadota</taxon>
        <taxon>Alphaproteobacteria</taxon>
        <taxon>Hyphomicrobiales</taxon>
        <taxon>Nitrobacteraceae</taxon>
        <taxon>Bradyrhizobium</taxon>
    </lineage>
</organism>
<evidence type="ECO:0000313" key="1">
    <source>
        <dbReference type="EMBL" id="KRP93801.1"/>
    </source>
</evidence>
<dbReference type="RefSeq" id="WP_057027951.1">
    <property type="nucleotide sequence ID" value="NZ_LJYF01000029.1"/>
</dbReference>
<dbReference type="EMBL" id="LJYF01000029">
    <property type="protein sequence ID" value="KRP93801.1"/>
    <property type="molecule type" value="Genomic_DNA"/>
</dbReference>
<name>A0A0R3C7W9_9BRAD</name>
<dbReference type="Gene3D" id="2.40.50.240">
    <property type="entry name" value="NifT/FixU-like"/>
    <property type="match status" value="1"/>
</dbReference>
<sequence>MKIMIRRSPDTSLSIYVPKKDLEEPIVASEYETLWGGWIKVANGWVFDLPEMASDTRLPITIDAKKRDENGGDP</sequence>
<dbReference type="AlphaFoldDB" id="A0A0R3C7W9"/>
<dbReference type="SUPFAM" id="SSF159203">
    <property type="entry name" value="NifT/FixU-like"/>
    <property type="match status" value="1"/>
</dbReference>
<dbReference type="GO" id="GO:0009399">
    <property type="term" value="P:nitrogen fixation"/>
    <property type="evidence" value="ECO:0007669"/>
    <property type="project" value="InterPro"/>
</dbReference>
<dbReference type="InterPro" id="IPR009727">
    <property type="entry name" value="NifT"/>
</dbReference>
<evidence type="ECO:0000313" key="2">
    <source>
        <dbReference type="Proteomes" id="UP000051380"/>
    </source>
</evidence>
<dbReference type="Proteomes" id="UP000051380">
    <property type="component" value="Unassembled WGS sequence"/>
</dbReference>
<gene>
    <name evidence="1" type="ORF">AOQ72_21230</name>
</gene>
<dbReference type="OrthoDB" id="9805052at2"/>
<comment type="caution">
    <text evidence="1">The sequence shown here is derived from an EMBL/GenBank/DDBJ whole genome shotgun (WGS) entry which is preliminary data.</text>
</comment>
<proteinExistence type="predicted"/>
<dbReference type="NCBIfam" id="TIGR02934">
    <property type="entry name" value="nifT_nitrog"/>
    <property type="match status" value="1"/>
</dbReference>
<accession>A0A0R3C7W9</accession>
<reference evidence="1 2" key="1">
    <citation type="submission" date="2015-09" db="EMBL/GenBank/DDBJ databases">
        <title>Draft Genome Sequence of the Strain BR 3267 (Bradyrhizobium yuanmingense) recommended as inoculant for cowpea in Brazil.</title>
        <authorList>
            <person name="Simoes-Araujo J.L."/>
            <person name="Zilli J.E."/>
        </authorList>
    </citation>
    <scope>NUCLEOTIDE SEQUENCE [LARGE SCALE GENOMIC DNA]</scope>
    <source>
        <strain evidence="1 2">BR3267</strain>
    </source>
</reference>
<dbReference type="InterPro" id="IPR024044">
    <property type="entry name" value="NifT/FixU_barrel-like_dom_sf"/>
</dbReference>